<dbReference type="SUPFAM" id="SSF53850">
    <property type="entry name" value="Periplasmic binding protein-like II"/>
    <property type="match status" value="1"/>
</dbReference>
<comment type="similarity">
    <text evidence="1">Belongs to the bacterial solute-binding protein 1 family. WtpA subfamily.</text>
</comment>
<evidence type="ECO:0000313" key="5">
    <source>
        <dbReference type="Proteomes" id="UP000060390"/>
    </source>
</evidence>
<evidence type="ECO:0000313" key="4">
    <source>
        <dbReference type="EMBL" id="ALG81859.1"/>
    </source>
</evidence>
<dbReference type="PATRIC" id="fig|1604004.4.peg.1021"/>
<dbReference type="Gene3D" id="3.40.190.10">
    <property type="entry name" value="Periplasmic binding protein-like II"/>
    <property type="match status" value="2"/>
</dbReference>
<accession>A0A0F7PDQ2</accession>
<feature type="compositionally biased region" description="Low complexity" evidence="2">
    <location>
        <begin position="96"/>
        <end position="105"/>
    </location>
</feature>
<evidence type="ECO:0000313" key="3">
    <source>
        <dbReference type="EMBL" id="AKH97463.1"/>
    </source>
</evidence>
<name>A0A0F7PDQ2_9EURY</name>
<evidence type="ECO:0000256" key="1">
    <source>
        <dbReference type="ARBA" id="ARBA00009438"/>
    </source>
</evidence>
<evidence type="ECO:0000256" key="2">
    <source>
        <dbReference type="SAM" id="MobiDB-lite"/>
    </source>
</evidence>
<protein>
    <submittedName>
        <fullName evidence="3">Molybdenum ABC transporter substrate-binding protein</fullName>
    </submittedName>
</protein>
<gene>
    <name evidence="4" type="ORF">HLASA_0962</name>
    <name evidence="3" type="ORF">HLASF_0973</name>
</gene>
<dbReference type="KEGG" id="hsu:HLASF_0973"/>
<feature type="region of interest" description="Disordered" evidence="2">
    <location>
        <begin position="1"/>
        <end position="67"/>
    </location>
</feature>
<dbReference type="GO" id="GO:0030973">
    <property type="term" value="F:molybdate ion binding"/>
    <property type="evidence" value="ECO:0007669"/>
    <property type="project" value="TreeGrafter"/>
</dbReference>
<dbReference type="Pfam" id="PF13531">
    <property type="entry name" value="SBP_bac_11"/>
    <property type="match status" value="1"/>
</dbReference>
<dbReference type="Proteomes" id="UP000060390">
    <property type="component" value="Chromosome"/>
</dbReference>
<dbReference type="PANTHER" id="PTHR30632:SF16">
    <property type="entry name" value="MOLYBDATE_TUNGSTATE-BINDING PROTEIN WTPA"/>
    <property type="match status" value="1"/>
</dbReference>
<keyword evidence="6" id="KW-1185">Reference proteome</keyword>
<dbReference type="STRING" id="1604004.HLASA_0962"/>
<sequence length="419" mass="44863">MSRLAGPRSESSGGVPARSPARIPSNSAGNRLRDRRPLRPQYLSRRKETVISSMAQRSGGSTATGRTRRQVLVALGGVGLAGVAGCSGDGRANSPSGTTAAGASTVADEPATSERGLADTMTIFHAGSLSPPFGAAEPDFEDEYDVAVNREAKGSVASTQKITEQGRPADVLGVSDFRLIRDRIVPEYGDWYTIFTTNAMSIQYREDSPGAEEITADNWWEILGRDEVTIGHSDPAVDPGGYRAVMMLKLGKTAFDGERLYGEDTYQKMRDNTIVPTGTETNLYGQLEAGGKLDYAIYYQSISSQNDLPWITLQPEVDLSMATTEYAEHYAKATVETASGDFTGAPIAYGMTVPTVAEAPERGAQWVEFFGSDAGRTLLENKGLQPVDPIVVPQDGADAVPDRVRAVAEPKQTLGPMNL</sequence>
<proteinExistence type="inferred from homology"/>
<dbReference type="EMBL" id="CP008874">
    <property type="protein sequence ID" value="AKH97463.1"/>
    <property type="molecule type" value="Genomic_DNA"/>
</dbReference>
<reference evidence="4 5" key="3">
    <citation type="journal article" date="2016" name="Stand. Genomic Sci.">
        <title>Complete genome sequence of 'Halanaeroarchaeum sulfurireducens' M27-SA2, a sulfur-reducing and acetate-oxidizing haloarchaeon from the deep-sea hypersaline anoxic lake Medee.</title>
        <authorList>
            <person name="Messina E."/>
            <person name="Sorokin D.Y."/>
            <person name="Kublanov I.V."/>
            <person name="Toshchakov S."/>
            <person name="Lopatina A."/>
            <person name="Arcadi E."/>
            <person name="Smedile F."/>
            <person name="La Spada G."/>
            <person name="La Cono V."/>
            <person name="Yakimov M.M."/>
        </authorList>
    </citation>
    <scope>NUCLEOTIDE SEQUENCE [LARGE SCALE GENOMIC DNA]</scope>
    <source>
        <strain evidence="4 5">M27-SA2</strain>
    </source>
</reference>
<organism evidence="3 6">
    <name type="scientific">Halanaeroarchaeum sulfurireducens</name>
    <dbReference type="NCBI Taxonomy" id="1604004"/>
    <lineage>
        <taxon>Archaea</taxon>
        <taxon>Methanobacteriati</taxon>
        <taxon>Methanobacteriota</taxon>
        <taxon>Stenosarchaea group</taxon>
        <taxon>Halobacteria</taxon>
        <taxon>Halobacteriales</taxon>
        <taxon>Halobacteriaceae</taxon>
        <taxon>Halanaeroarchaeum</taxon>
    </lineage>
</organism>
<feature type="compositionally biased region" description="Polar residues" evidence="2">
    <location>
        <begin position="50"/>
        <end position="65"/>
    </location>
</feature>
<dbReference type="InterPro" id="IPR050682">
    <property type="entry name" value="ModA/WtpA"/>
</dbReference>
<dbReference type="KEGG" id="hsf:HLASA_0962"/>
<dbReference type="PANTHER" id="PTHR30632">
    <property type="entry name" value="MOLYBDATE-BINDING PERIPLASMIC PROTEIN"/>
    <property type="match status" value="1"/>
</dbReference>
<dbReference type="EMBL" id="CP011564">
    <property type="protein sequence ID" value="ALG81859.1"/>
    <property type="molecule type" value="Genomic_DNA"/>
</dbReference>
<reference evidence="5" key="2">
    <citation type="submission" date="2015-05" db="EMBL/GenBank/DDBJ databases">
        <title>Complete genome sequence of Halanaeroarchaeum sulfurireducens type strain M27-SA2, a sulfate-reducer haloarchaeon from marine anoxic lake Medee.</title>
        <authorList>
            <person name="Messina E."/>
            <person name="Kublanov I.V."/>
            <person name="Toshchakov S."/>
            <person name="Arcadi E."/>
            <person name="La Spada G."/>
            <person name="La Cono V."/>
            <person name="Yakimov M.M."/>
        </authorList>
    </citation>
    <scope>NUCLEOTIDE SEQUENCE [LARGE SCALE GENOMIC DNA]</scope>
    <source>
        <strain evidence="5">M27-SA2</strain>
    </source>
</reference>
<dbReference type="Proteomes" id="UP000069906">
    <property type="component" value="Chromosome"/>
</dbReference>
<dbReference type="CDD" id="cd13540">
    <property type="entry name" value="PBP2_ModA_WtpA"/>
    <property type="match status" value="1"/>
</dbReference>
<feature type="region of interest" description="Disordered" evidence="2">
    <location>
        <begin position="89"/>
        <end position="113"/>
    </location>
</feature>
<dbReference type="AlphaFoldDB" id="A0A0F7PDQ2"/>
<dbReference type="GO" id="GO:0015689">
    <property type="term" value="P:molybdate ion transport"/>
    <property type="evidence" value="ECO:0007669"/>
    <property type="project" value="TreeGrafter"/>
</dbReference>
<evidence type="ECO:0000313" key="6">
    <source>
        <dbReference type="Proteomes" id="UP000069906"/>
    </source>
</evidence>
<dbReference type="HOGENOM" id="CLU_055936_3_0_2"/>
<reference evidence="3 6" key="1">
    <citation type="journal article" date="2015" name="ISME J.">
        <title>Elemental sulfur and acetate can support life of a novel strictly anaerobic haloarchaeon.</title>
        <authorList>
            <person name="Sorokin D.Y."/>
            <person name="Kublanov I.V."/>
            <person name="Gavrilov S.N."/>
            <person name="Rojo D."/>
            <person name="Roman P."/>
            <person name="Golyshin P.N."/>
            <person name="Slepak V.Z."/>
            <person name="Smedile F."/>
            <person name="Ferrer M."/>
            <person name="Messina E."/>
            <person name="La Cono V."/>
            <person name="Yakimov M.M."/>
        </authorList>
    </citation>
    <scope>NUCLEOTIDE SEQUENCE [LARGE SCALE GENOMIC DNA]</scope>
    <source>
        <strain evidence="3 6">HSR2</strain>
    </source>
</reference>